<evidence type="ECO:0000313" key="3">
    <source>
        <dbReference type="EnsemblMetazoa" id="CJA36518.1"/>
    </source>
</evidence>
<dbReference type="AlphaFoldDB" id="A0A8R1EJY4"/>
<dbReference type="PANTHER" id="PTHR11067:SF9">
    <property type="entry name" value="INOSINE TRIPHOSPHATE PYROPHOSPHATASE"/>
    <property type="match status" value="1"/>
</dbReference>
<dbReference type="Proteomes" id="UP000005237">
    <property type="component" value="Unassembled WGS sequence"/>
</dbReference>
<dbReference type="EnsemblMetazoa" id="CJA36518.1">
    <property type="protein sequence ID" value="CJA36518.1"/>
    <property type="gene ID" value="WBGene00212365"/>
</dbReference>
<keyword evidence="4" id="KW-1185">Reference proteome</keyword>
<dbReference type="GO" id="GO:0009143">
    <property type="term" value="P:nucleoside triphosphate catabolic process"/>
    <property type="evidence" value="ECO:0007669"/>
    <property type="project" value="InterPro"/>
</dbReference>
<dbReference type="GO" id="GO:0047429">
    <property type="term" value="F:nucleoside triphosphate diphosphatase activity"/>
    <property type="evidence" value="ECO:0007669"/>
    <property type="project" value="InterPro"/>
</dbReference>
<evidence type="ECO:0000256" key="1">
    <source>
        <dbReference type="ARBA" id="ARBA00008023"/>
    </source>
</evidence>
<dbReference type="Gene3D" id="3.90.950.10">
    <property type="match status" value="1"/>
</dbReference>
<reference evidence="4" key="1">
    <citation type="submission" date="2010-08" db="EMBL/GenBank/DDBJ databases">
        <authorList>
            <consortium name="Caenorhabditis japonica Sequencing Consortium"/>
            <person name="Wilson R.K."/>
        </authorList>
    </citation>
    <scope>NUCLEOTIDE SEQUENCE [LARGE SCALE GENOMIC DNA]</scope>
    <source>
        <strain evidence="4">DF5081</strain>
    </source>
</reference>
<protein>
    <recommendedName>
        <fullName evidence="5">Inosine triphosphate pyrophosphatase</fullName>
    </recommendedName>
</protein>
<proteinExistence type="inferred from homology"/>
<name>A0A8R1EJY4_CAEJA</name>
<dbReference type="Pfam" id="PF01725">
    <property type="entry name" value="Ham1p_like"/>
    <property type="match status" value="1"/>
</dbReference>
<dbReference type="GO" id="GO:0005737">
    <property type="term" value="C:cytoplasm"/>
    <property type="evidence" value="ECO:0007669"/>
    <property type="project" value="TreeGrafter"/>
</dbReference>
<evidence type="ECO:0008006" key="5">
    <source>
        <dbReference type="Google" id="ProtNLM"/>
    </source>
</evidence>
<dbReference type="InterPro" id="IPR002637">
    <property type="entry name" value="RdgB/HAM1"/>
</dbReference>
<organism evidence="3 4">
    <name type="scientific">Caenorhabditis japonica</name>
    <dbReference type="NCBI Taxonomy" id="281687"/>
    <lineage>
        <taxon>Eukaryota</taxon>
        <taxon>Metazoa</taxon>
        <taxon>Ecdysozoa</taxon>
        <taxon>Nematoda</taxon>
        <taxon>Chromadorea</taxon>
        <taxon>Rhabditida</taxon>
        <taxon>Rhabditina</taxon>
        <taxon>Rhabditomorpha</taxon>
        <taxon>Rhabditoidea</taxon>
        <taxon>Rhabditidae</taxon>
        <taxon>Peloderinae</taxon>
        <taxon>Caenorhabditis</taxon>
    </lineage>
</organism>
<comment type="similarity">
    <text evidence="1">Belongs to the HAM1 NTPase family.</text>
</comment>
<evidence type="ECO:0000256" key="2">
    <source>
        <dbReference type="ARBA" id="ARBA00022801"/>
    </source>
</evidence>
<dbReference type="PANTHER" id="PTHR11067">
    <property type="entry name" value="INOSINE TRIPHOSPHATE PYROPHOSPHATASE/HAM1 PROTEIN"/>
    <property type="match status" value="1"/>
</dbReference>
<accession>A0A8R1EJY4</accession>
<reference evidence="3" key="2">
    <citation type="submission" date="2022-06" db="UniProtKB">
        <authorList>
            <consortium name="EnsemblMetazoa"/>
        </authorList>
    </citation>
    <scope>IDENTIFICATION</scope>
    <source>
        <strain evidence="3">DF5081</strain>
    </source>
</reference>
<sequence>MSSTLRKITFVTGNAGKLREVKEILKNFEVTNVDVDLNEYQGEPEFIAERKCKEAVEAVRGPVLVEDTSLCFNAMGDCPDLISSGF</sequence>
<keyword evidence="2" id="KW-0378">Hydrolase</keyword>
<dbReference type="InterPro" id="IPR029001">
    <property type="entry name" value="ITPase-like_fam"/>
</dbReference>
<dbReference type="SUPFAM" id="SSF52972">
    <property type="entry name" value="ITPase-like"/>
    <property type="match status" value="1"/>
</dbReference>
<evidence type="ECO:0000313" key="4">
    <source>
        <dbReference type="Proteomes" id="UP000005237"/>
    </source>
</evidence>